<protein>
    <submittedName>
        <fullName evidence="5">Putative prophage protein</fullName>
    </submittedName>
</protein>
<keyword evidence="1" id="KW-1188">Viral release from host cell</keyword>
<dbReference type="RefSeq" id="WP_054365583.1">
    <property type="nucleotide sequence ID" value="NZ_CHXB02000019.1"/>
</dbReference>
<keyword evidence="3" id="KW-0472">Membrane</keyword>
<dbReference type="Pfam" id="PF10145">
    <property type="entry name" value="PhageMin_Tail"/>
    <property type="match status" value="1"/>
</dbReference>
<feature type="transmembrane region" description="Helical" evidence="3">
    <location>
        <begin position="588"/>
        <end position="609"/>
    </location>
</feature>
<proteinExistence type="predicted"/>
<dbReference type="EMBL" id="LK020694">
    <property type="protein sequence ID" value="CDQ30268.1"/>
    <property type="molecule type" value="Genomic_DNA"/>
</dbReference>
<keyword evidence="3" id="KW-0812">Transmembrane</keyword>
<accession>A0A098AQ79</accession>
<dbReference type="Gene3D" id="1.20.120.20">
    <property type="entry name" value="Apolipoprotein"/>
    <property type="match status" value="2"/>
</dbReference>
<dbReference type="NCBIfam" id="TIGR01760">
    <property type="entry name" value="tape_meas_TP901"/>
    <property type="match status" value="1"/>
</dbReference>
<sequence>MAGKIKGINIEIGGDTTGLDKALKNVNKSASDASKEIKEIDKALKFDPGNVVLLSQKQELLAKQVSNAKEKLETLKTAEEQVQKQFAEGKIGEEQYRAFQREVEVTQNVLKGYEGKLASVNQALESNGNATQNNKNQLKELQNEQKQLASENEKVVSSFKLQESQLGANASEADKFALAEKRIGAQSDIVARQIENLEKQLALTKQEYGENSAEANKMETQLNQAKTAYSNLSQEMSNLGNAGKQASGSLSETNNLLKAELLNQFSEKLADISQKLVDFGKNALEAFRQVDEGMDTIVTKTGATGDSLKEMQGIASTIATTIPTDFSKAGEAVGEVNTQFGLTGDALKDVSVEMIKFAEINGTDITNSTISASKALEAYELSTSDLAKVLDSTTYTAQSTGVSVDDLMKKAIEGAPQIKMLGLSFEEGVALLGQFETSGVDTSSALSGLTKAAGSYAKQGKTLKEGLVETIDKIKNTTSETEAMGLAMEIFGNKKAPQMIDAIKRGSFDFQNFAESAEYSVGAVSKTFEATLDPIDKFKTAQNSVTLAMSELGAAIAETLAPIFEVLGNMVKDIAEWFSGLPGPVKEFIVILGGVVTVAGILVPIFLTLQAAAVALGTSIGAMIAAAAPIIGIAALIVAAIAAVVIGIKYLWDTNEGFRDAVMTVWNAILEVINKVVSEVSDFIMSMFGVVVDWWTENQELIKSSAEIVWNAILSVINTVMTALQPLIQAAWSNIQLVIETVWTVIKTIVETAINTVLGIIKAVMQAINGDWSGAWETMRGVVDGLINAIKSIIETVLTAIQQYIQTTWQAIVTYIQFVLNMIFNIVSTIWNSILSFISNIVTSISNTISNVFNGISSTISGIMSGIFNTVNSVWNGIRDTITNTINGARDAVSNAINAMKGFFNFEWSLPRPKLPRFNISGGEAPWGFGGKGSLPSIDITWFAKGGILTKPTIFGMNSNGLMGGGEAGKEAVLPLNESTLGMIADHIMSTVKDKIIVNVEQPNPQPIILNIDGKTFAQLIVGYVSDAQAQRIQIIEGGGTVG</sequence>
<feature type="coiled-coil region" evidence="2">
    <location>
        <begin position="121"/>
        <end position="158"/>
    </location>
</feature>
<keyword evidence="3" id="KW-1133">Transmembrane helix</keyword>
<dbReference type="InterPro" id="IPR010090">
    <property type="entry name" value="Phage_tape_meas"/>
</dbReference>
<dbReference type="AlphaFoldDB" id="A0A098AQ79"/>
<reference evidence="5" key="2">
    <citation type="submission" date="2014-10" db="EMBL/GenBank/DDBJ databases">
        <title>Contrasting mechanisms driving short-term and long-term diversification of pneumococci.</title>
        <authorList>
            <person name="Croucher N.J."/>
            <person name="Coupland P.C."/>
            <person name="Stevenson A.E."/>
            <person name="Callendrello A."/>
            <person name="Bentley S.D."/>
            <person name="Hanage W.P."/>
        </authorList>
    </citation>
    <scope>NUCLEOTIDE SEQUENCE</scope>
    <source>
        <strain evidence="5">R34-3131</strain>
    </source>
</reference>
<evidence type="ECO:0000256" key="1">
    <source>
        <dbReference type="ARBA" id="ARBA00022612"/>
    </source>
</evidence>
<name>A0A098AQ79_STREE</name>
<reference evidence="5" key="1">
    <citation type="submission" date="2014-04" db="EMBL/GenBank/DDBJ databases">
        <authorList>
            <person name="Croucher N."/>
        </authorList>
    </citation>
    <scope>NUCLEOTIDE SEQUENCE</scope>
    <source>
        <strain evidence="5">R34-3131</strain>
    </source>
</reference>
<keyword evidence="2" id="KW-0175">Coiled coil</keyword>
<dbReference type="InterPro" id="IPR016024">
    <property type="entry name" value="ARM-type_fold"/>
</dbReference>
<feature type="coiled-coil region" evidence="2">
    <location>
        <begin position="23"/>
        <end position="88"/>
    </location>
</feature>
<dbReference type="SUPFAM" id="SSF48371">
    <property type="entry name" value="ARM repeat"/>
    <property type="match status" value="1"/>
</dbReference>
<evidence type="ECO:0000256" key="3">
    <source>
        <dbReference type="SAM" id="Phobius"/>
    </source>
</evidence>
<evidence type="ECO:0000313" key="5">
    <source>
        <dbReference type="EMBL" id="CDQ30268.1"/>
    </source>
</evidence>
<evidence type="ECO:0000259" key="4">
    <source>
        <dbReference type="Pfam" id="PF10145"/>
    </source>
</evidence>
<dbReference type="PANTHER" id="PTHR37813:SF1">
    <property type="entry name" value="FELS-2 PROPHAGE PROTEIN"/>
    <property type="match status" value="1"/>
</dbReference>
<feature type="domain" description="Phage tail tape measure protein" evidence="4">
    <location>
        <begin position="319"/>
        <end position="478"/>
    </location>
</feature>
<organism evidence="5">
    <name type="scientific">Streptococcus pneumoniae</name>
    <dbReference type="NCBI Taxonomy" id="1313"/>
    <lineage>
        <taxon>Bacteria</taxon>
        <taxon>Bacillati</taxon>
        <taxon>Bacillota</taxon>
        <taxon>Bacilli</taxon>
        <taxon>Lactobacillales</taxon>
        <taxon>Streptococcaceae</taxon>
        <taxon>Streptococcus</taxon>
    </lineage>
</organism>
<feature type="transmembrane region" description="Helical" evidence="3">
    <location>
        <begin position="621"/>
        <end position="652"/>
    </location>
</feature>
<evidence type="ECO:0000256" key="2">
    <source>
        <dbReference type="SAM" id="Coils"/>
    </source>
</evidence>
<dbReference type="PANTHER" id="PTHR37813">
    <property type="entry name" value="FELS-2 PROPHAGE PROTEIN"/>
    <property type="match status" value="1"/>
</dbReference>
<feature type="coiled-coil region" evidence="2">
    <location>
        <begin position="187"/>
        <end position="242"/>
    </location>
</feature>